<name>A0A7J6JHK3_COLFN</name>
<protein>
    <submittedName>
        <fullName evidence="3">L-sorbosone dehydrogenase</fullName>
    </submittedName>
</protein>
<organism evidence="3 4">
    <name type="scientific">Colletotrichum fructicola (strain Nara gc5)</name>
    <name type="common">Anthracnose fungus</name>
    <name type="synonym">Colletotrichum gloeosporioides (strain Nara gc5)</name>
    <dbReference type="NCBI Taxonomy" id="1213859"/>
    <lineage>
        <taxon>Eukaryota</taxon>
        <taxon>Fungi</taxon>
        <taxon>Dikarya</taxon>
        <taxon>Ascomycota</taxon>
        <taxon>Pezizomycotina</taxon>
        <taxon>Sordariomycetes</taxon>
        <taxon>Hypocreomycetidae</taxon>
        <taxon>Glomerellales</taxon>
        <taxon>Glomerellaceae</taxon>
        <taxon>Colletotrichum</taxon>
        <taxon>Colletotrichum gloeosporioides species complex</taxon>
    </lineage>
</organism>
<sequence>MASIKSAVTVVVAALLSGVAAQCPNLTPVSQPSLAEGYSARLVLNGLDSPRSLQFDTEGNLLILEQGAGVQYVKLTDNGGTDVCAASQKQLIPNTQLNHGIALSADGKTIYASSSTVVYAYPYDAAAGTVGQARPIINIPTQTGHSSRTLLIPKSSPNFLLVSVGSAPNLDLPTAEVSSGRSQVRAFDLTTITGDPVAYNDGEVVGWGLRNSVGLADNVDGGIWTVENSLDNMDRSGTDVHNDNPGEELNYHGIFNSSSNELSGANYGYPNCFAVWDTTTIPDVQVGSQVTQGTPSGDVTDAYCQSTPVAPRLTFQAHLAPLDIKFEPSGKAAYISFHGSWNRQPPDGYRLSRVDFGADGQPTAASTSREAEVRVMWNSDQSVCPNGCFRPVGLAWDTKGRLFMVSDASNELFVITVPA</sequence>
<dbReference type="Proteomes" id="UP000011096">
    <property type="component" value="Unassembled WGS sequence"/>
</dbReference>
<dbReference type="Gene3D" id="2.120.10.30">
    <property type="entry name" value="TolB, C-terminal domain"/>
    <property type="match status" value="1"/>
</dbReference>
<dbReference type="InterPro" id="IPR051262">
    <property type="entry name" value="SMP-30/CGR1_Lactonase"/>
</dbReference>
<accession>A0A7J6JHK3</accession>
<dbReference type="InParanoid" id="A0A7J6JHK3"/>
<dbReference type="InterPro" id="IPR054539">
    <property type="entry name" value="Beta-prop_PDH"/>
</dbReference>
<reference evidence="3 4" key="2">
    <citation type="submission" date="2020-04" db="EMBL/GenBank/DDBJ databases">
        <title>Genome sequencing and assembly of multiple isolates from the Colletotrichum gloeosporioides species complex.</title>
        <authorList>
            <person name="Gan P."/>
            <person name="Shirasu K."/>
        </authorList>
    </citation>
    <scope>NUCLEOTIDE SEQUENCE [LARGE SCALE GENOMIC DNA]</scope>
    <source>
        <strain evidence="3 4">Nara gc5</strain>
    </source>
</reference>
<dbReference type="RefSeq" id="XP_031887732.1">
    <property type="nucleotide sequence ID" value="XM_032033237.1"/>
</dbReference>
<evidence type="ECO:0000256" key="1">
    <source>
        <dbReference type="SAM" id="SignalP"/>
    </source>
</evidence>
<dbReference type="AlphaFoldDB" id="A0A7J6JHK3"/>
<comment type="caution">
    <text evidence="3">The sequence shown here is derived from an EMBL/GenBank/DDBJ whole genome shotgun (WGS) entry which is preliminary data.</text>
</comment>
<proteinExistence type="predicted"/>
<evidence type="ECO:0000313" key="3">
    <source>
        <dbReference type="EMBL" id="KAF4489173.1"/>
    </source>
</evidence>
<dbReference type="SUPFAM" id="SSF50952">
    <property type="entry name" value="Soluble quinoprotein glucose dehydrogenase"/>
    <property type="match status" value="1"/>
</dbReference>
<evidence type="ECO:0000313" key="4">
    <source>
        <dbReference type="Proteomes" id="UP000011096"/>
    </source>
</evidence>
<dbReference type="GeneID" id="43617276"/>
<reference evidence="3 4" key="1">
    <citation type="submission" date="2012-08" db="EMBL/GenBank/DDBJ databases">
        <authorList>
            <person name="Gan P.H.P."/>
            <person name="Ikeda K."/>
            <person name="Irieda H."/>
            <person name="Narusaka M."/>
            <person name="O'Connell R.J."/>
            <person name="Narusaka Y."/>
            <person name="Takano Y."/>
            <person name="Kubo Y."/>
            <person name="Shirasu K."/>
        </authorList>
    </citation>
    <scope>NUCLEOTIDE SEQUENCE [LARGE SCALE GENOMIC DNA]</scope>
    <source>
        <strain evidence="3 4">Nara gc5</strain>
    </source>
</reference>
<dbReference type="PANTHER" id="PTHR47572">
    <property type="entry name" value="LIPOPROTEIN-RELATED"/>
    <property type="match status" value="1"/>
</dbReference>
<feature type="chain" id="PRO_5029539181" evidence="1">
    <location>
        <begin position="22"/>
        <end position="419"/>
    </location>
</feature>
<dbReference type="PANTHER" id="PTHR47572:SF4">
    <property type="entry name" value="LACTONASE DRP35"/>
    <property type="match status" value="1"/>
</dbReference>
<keyword evidence="4" id="KW-1185">Reference proteome</keyword>
<dbReference type="InterPro" id="IPR011042">
    <property type="entry name" value="6-blade_b-propeller_TolB-like"/>
</dbReference>
<gene>
    <name evidence="3" type="primary">SNDH</name>
    <name evidence="3" type="ORF">CGGC5_v003968</name>
</gene>
<keyword evidence="1" id="KW-0732">Signal</keyword>
<feature type="signal peptide" evidence="1">
    <location>
        <begin position="1"/>
        <end position="21"/>
    </location>
</feature>
<dbReference type="OrthoDB" id="507128at2759"/>
<evidence type="ECO:0000259" key="2">
    <source>
        <dbReference type="Pfam" id="PF22807"/>
    </source>
</evidence>
<dbReference type="EMBL" id="ANPB02000002">
    <property type="protein sequence ID" value="KAF4489173.1"/>
    <property type="molecule type" value="Genomic_DNA"/>
</dbReference>
<dbReference type="InterPro" id="IPR011041">
    <property type="entry name" value="Quinoprot_gluc/sorb_DH_b-prop"/>
</dbReference>
<feature type="domain" description="Pyrroloquinoline quinone-dependent pyranose dehydrogenase beta-propeller" evidence="2">
    <location>
        <begin position="32"/>
        <end position="416"/>
    </location>
</feature>
<dbReference type="Pfam" id="PF22807">
    <property type="entry name" value="TrAA12"/>
    <property type="match status" value="1"/>
</dbReference>